<dbReference type="OrthoDB" id="364499at2759"/>
<proteinExistence type="predicted"/>
<organism evidence="1 2">
    <name type="scientific">Babesia ovis</name>
    <dbReference type="NCBI Taxonomy" id="5869"/>
    <lineage>
        <taxon>Eukaryota</taxon>
        <taxon>Sar</taxon>
        <taxon>Alveolata</taxon>
        <taxon>Apicomplexa</taxon>
        <taxon>Aconoidasida</taxon>
        <taxon>Piroplasmida</taxon>
        <taxon>Babesiidae</taxon>
        <taxon>Babesia</taxon>
    </lineage>
</organism>
<gene>
    <name evidence="1" type="ORF">BaOVIS_012320</name>
</gene>
<dbReference type="EMBL" id="BLIY01000007">
    <property type="protein sequence ID" value="GFE53828.1"/>
    <property type="molecule type" value="Genomic_DNA"/>
</dbReference>
<name>A0A9W5T9P2_BABOV</name>
<comment type="caution">
    <text evidence="1">The sequence shown here is derived from an EMBL/GenBank/DDBJ whole genome shotgun (WGS) entry which is preliminary data.</text>
</comment>
<dbReference type="AlphaFoldDB" id="A0A9W5T9P2"/>
<reference evidence="1" key="1">
    <citation type="submission" date="2019-12" db="EMBL/GenBank/DDBJ databases">
        <title>Genome sequence of Babesia ovis.</title>
        <authorList>
            <person name="Yamagishi J."/>
            <person name="Sevinc F."/>
            <person name="Xuan X."/>
        </authorList>
    </citation>
    <scope>NUCLEOTIDE SEQUENCE</scope>
    <source>
        <strain evidence="1">Selcuk</strain>
    </source>
</reference>
<evidence type="ECO:0000313" key="1">
    <source>
        <dbReference type="EMBL" id="GFE53828.1"/>
    </source>
</evidence>
<protein>
    <submittedName>
        <fullName evidence="1">Holiday-junction resolvase, putative</fullName>
    </submittedName>
</protein>
<sequence length="657" mass="74088">MSPANPHVEILRRTKFAQNRTAYNTLRNALLYGRQRSIYLVEPYDQVKHNRQLIAIKKAFASRRNGRKGPFQRLLPPHVYSNIFGDPTYYSNNELCKTCVMAAEMQLADRHFWWQIAEKLRKVRDVMQIGDVLRCLESLVSVKYFDRDLLRLLSREFADDMRQLNIPEIAQLLQCYARVNVYSVDLVNSAGDVATGYLMEYVKRAVPSDTPRESDDDEGQRKVDPSNWPPMTLGVLAKCFHMFGYKNRDLYLSIAYMGIKQWPNLDLYGKCALFANLDPTNFNPEGISDSMSLETAREVAKETTMALVKQLRNISTDVTIKRLDSITDEVDFTTMVPGRLAPNCDDYVKAMHSLCCCVGAVNNLAKVICRLVDIGDVVKRMDLEIDNLFDELMHKMATIGGRLMTLHNDVETEAKTRKRERTALSVGDRTIAVPIQEVVTTFCPYISAARHIVVDAILRAVCAVNAVIRQRVNPSASKRETVPANNLKLTVEDGNIHSSLYKSVATLQLTANECDVLSIFMGIVNSIGCSSQEPEFIATAMETVALVSHIATQLPHTISDHIQATNDTLSLEAMKNLVCFGDEARYRIMLALRIGKATPNVFLEHGIHSMTKYMRKKKTSVNISMEPPTQHLLKEKTLAAMWPATKINAIGHQHPID</sequence>
<dbReference type="Proteomes" id="UP001057455">
    <property type="component" value="Unassembled WGS sequence"/>
</dbReference>
<evidence type="ECO:0000313" key="2">
    <source>
        <dbReference type="Proteomes" id="UP001057455"/>
    </source>
</evidence>
<accession>A0A9W5T9P2</accession>
<keyword evidence="2" id="KW-1185">Reference proteome</keyword>